<accession>A0ABP0YPM8</accession>
<feature type="signal peptide" evidence="2">
    <location>
        <begin position="1"/>
        <end position="23"/>
    </location>
</feature>
<dbReference type="PANTHER" id="PTHR31048">
    <property type="entry name" value="OS03G0233200 PROTEIN"/>
    <property type="match status" value="1"/>
</dbReference>
<keyword evidence="2" id="KW-0732">Signal</keyword>
<feature type="chain" id="PRO_5046735123" description="Thaumatin-like protein" evidence="2">
    <location>
        <begin position="24"/>
        <end position="311"/>
    </location>
</feature>
<evidence type="ECO:0000256" key="2">
    <source>
        <dbReference type="SAM" id="SignalP"/>
    </source>
</evidence>
<dbReference type="SUPFAM" id="SSF49870">
    <property type="entry name" value="Osmotin, thaumatin-like protein"/>
    <property type="match status" value="1"/>
</dbReference>
<dbReference type="PROSITE" id="PS00316">
    <property type="entry name" value="THAUMATIN_1"/>
    <property type="match status" value="1"/>
</dbReference>
<evidence type="ECO:0008006" key="5">
    <source>
        <dbReference type="Google" id="ProtNLM"/>
    </source>
</evidence>
<protein>
    <recommendedName>
        <fullName evidence="5">Thaumatin-like protein</fullName>
    </recommendedName>
</protein>
<dbReference type="PROSITE" id="PS51367">
    <property type="entry name" value="THAUMATIN_2"/>
    <property type="match status" value="1"/>
</dbReference>
<sequence length="311" mass="32536">MASVDVIFFSFSLFFYFLSLSHSATITLQNNCTRTIWPGILSGAGTAPLPTTGFSLLPTAASVLSVPPSWSGRIWARTYCSTDPSSGRFSCSTADCGSGAVACGGACAAPPATLAEFTLNGGGGFDFYDVSLVDGYNIAMQIVPVGGKSGNCTATGCIADLNGDCPPELQVARGGGEDGGKRSVACKSACVAFGTAEYCCSGTFANPNTCKPSNYSKFFKNNCPLAYSYAFDDGTSTFTCVSANYVITFCPSSSLPSLKASGEPQPQAADISSCRRRTAPPSFGIFSAVWVAVWRLRHMFLHAKITEYLNG</sequence>
<dbReference type="InterPro" id="IPR037176">
    <property type="entry name" value="Osmotin/thaumatin-like_sf"/>
</dbReference>
<dbReference type="Gene3D" id="2.60.110.10">
    <property type="entry name" value="Thaumatin"/>
    <property type="match status" value="1"/>
</dbReference>
<dbReference type="PRINTS" id="PR00347">
    <property type="entry name" value="THAUMATIN"/>
</dbReference>
<dbReference type="Proteomes" id="UP001642487">
    <property type="component" value="Chromosome 4"/>
</dbReference>
<comment type="similarity">
    <text evidence="1">Belongs to the thaumatin family.</text>
</comment>
<dbReference type="SMART" id="SM00205">
    <property type="entry name" value="THN"/>
    <property type="match status" value="1"/>
</dbReference>
<dbReference type="EMBL" id="OZ021738">
    <property type="protein sequence ID" value="CAK9320750.1"/>
    <property type="molecule type" value="Genomic_DNA"/>
</dbReference>
<dbReference type="CDD" id="cd09218">
    <property type="entry name" value="TLP-PA"/>
    <property type="match status" value="1"/>
</dbReference>
<gene>
    <name evidence="3" type="ORF">CITCOLO1_LOCUS12806</name>
</gene>
<evidence type="ECO:0000313" key="3">
    <source>
        <dbReference type="EMBL" id="CAK9320750.1"/>
    </source>
</evidence>
<dbReference type="InterPro" id="IPR001938">
    <property type="entry name" value="Thaumatin"/>
</dbReference>
<keyword evidence="4" id="KW-1185">Reference proteome</keyword>
<organism evidence="3 4">
    <name type="scientific">Citrullus colocynthis</name>
    <name type="common">colocynth</name>
    <dbReference type="NCBI Taxonomy" id="252529"/>
    <lineage>
        <taxon>Eukaryota</taxon>
        <taxon>Viridiplantae</taxon>
        <taxon>Streptophyta</taxon>
        <taxon>Embryophyta</taxon>
        <taxon>Tracheophyta</taxon>
        <taxon>Spermatophyta</taxon>
        <taxon>Magnoliopsida</taxon>
        <taxon>eudicotyledons</taxon>
        <taxon>Gunneridae</taxon>
        <taxon>Pentapetalae</taxon>
        <taxon>rosids</taxon>
        <taxon>fabids</taxon>
        <taxon>Cucurbitales</taxon>
        <taxon>Cucurbitaceae</taxon>
        <taxon>Benincaseae</taxon>
        <taxon>Citrullus</taxon>
    </lineage>
</organism>
<dbReference type="InterPro" id="IPR017949">
    <property type="entry name" value="Thaumatin_CS"/>
</dbReference>
<dbReference type="Pfam" id="PF00314">
    <property type="entry name" value="Thaumatin"/>
    <property type="match status" value="1"/>
</dbReference>
<proteinExistence type="inferred from homology"/>
<reference evidence="3 4" key="1">
    <citation type="submission" date="2024-03" db="EMBL/GenBank/DDBJ databases">
        <authorList>
            <person name="Gkanogiannis A."/>
            <person name="Becerra Lopez-Lavalle L."/>
        </authorList>
    </citation>
    <scope>NUCLEOTIDE SEQUENCE [LARGE SCALE GENOMIC DNA]</scope>
</reference>
<evidence type="ECO:0000256" key="1">
    <source>
        <dbReference type="ARBA" id="ARBA00010607"/>
    </source>
</evidence>
<name>A0ABP0YPM8_9ROSI</name>
<evidence type="ECO:0000313" key="4">
    <source>
        <dbReference type="Proteomes" id="UP001642487"/>
    </source>
</evidence>
<dbReference type="PIRSF" id="PIRSF002703">
    <property type="entry name" value="Thaumatin"/>
    <property type="match status" value="1"/>
</dbReference>